<protein>
    <submittedName>
        <fullName evidence="2">Uncharacterized protein LOC113464975</fullName>
    </submittedName>
</protein>
<evidence type="ECO:0000313" key="2">
    <source>
        <dbReference type="RefSeq" id="XP_026673677.1"/>
    </source>
</evidence>
<evidence type="ECO:0000313" key="1">
    <source>
        <dbReference type="Proteomes" id="UP000694925"/>
    </source>
</evidence>
<sequence>MDTTVFDTNLLANIVKKMLNYFKERNSNISPKVTYSHTDVTLSKNDTECYTIRVTNYGQSTNDVLLSSHKIFWKFVSESTVFENSIIATIYNWNEHTDCHEVLDLNFVQNRLSLIKNTSDKNHIDFSNQKKYLSFLLKAKLMSSEVDKFTRLVIHEIISLQQMKPDIKFTIHIDKRILYNNYVALDYDYKSSQVLATALTNIIRQSLDVTFKEKCFSMLNVENSHEVESALTVKLLPLIHDKYAFPSVS</sequence>
<proteinExistence type="predicted"/>
<gene>
    <name evidence="2" type="primary">LOC113464975</name>
</gene>
<dbReference type="Proteomes" id="UP000694925">
    <property type="component" value="Unplaced"/>
</dbReference>
<organism evidence="1 2">
    <name type="scientific">Ceratina calcarata</name>
    <dbReference type="NCBI Taxonomy" id="156304"/>
    <lineage>
        <taxon>Eukaryota</taxon>
        <taxon>Metazoa</taxon>
        <taxon>Ecdysozoa</taxon>
        <taxon>Arthropoda</taxon>
        <taxon>Hexapoda</taxon>
        <taxon>Insecta</taxon>
        <taxon>Pterygota</taxon>
        <taxon>Neoptera</taxon>
        <taxon>Endopterygota</taxon>
        <taxon>Hymenoptera</taxon>
        <taxon>Apocrita</taxon>
        <taxon>Aculeata</taxon>
        <taxon>Apoidea</taxon>
        <taxon>Anthophila</taxon>
        <taxon>Apidae</taxon>
        <taxon>Ceratina</taxon>
        <taxon>Zadontomerus</taxon>
    </lineage>
</organism>
<name>A0AAJ7S988_9HYME</name>
<dbReference type="KEGG" id="ccal:113464975"/>
<reference evidence="2" key="1">
    <citation type="submission" date="2025-08" db="UniProtKB">
        <authorList>
            <consortium name="RefSeq"/>
        </authorList>
    </citation>
    <scope>IDENTIFICATION</scope>
    <source>
        <tissue evidence="2">Whole body</tissue>
    </source>
</reference>
<accession>A0AAJ7S988</accession>
<keyword evidence="1" id="KW-1185">Reference proteome</keyword>
<dbReference type="RefSeq" id="XP_026673677.1">
    <property type="nucleotide sequence ID" value="XM_026817876.1"/>
</dbReference>
<dbReference type="GeneID" id="113464975"/>
<dbReference type="AlphaFoldDB" id="A0AAJ7S988"/>